<feature type="domain" description="tRNA/rRNA methyltransferase SpoU type" evidence="4">
    <location>
        <begin position="116"/>
        <end position="258"/>
    </location>
</feature>
<dbReference type="CDD" id="cd18095">
    <property type="entry name" value="SpoU-like_rRNA-MTase"/>
    <property type="match status" value="1"/>
</dbReference>
<dbReference type="PANTHER" id="PTHR43191">
    <property type="entry name" value="RRNA METHYLTRANSFERASE 3"/>
    <property type="match status" value="1"/>
</dbReference>
<accession>A0A5C4S5R3</accession>
<proteinExistence type="inferred from homology"/>
<evidence type="ECO:0000256" key="3">
    <source>
        <dbReference type="ARBA" id="ARBA00022679"/>
    </source>
</evidence>
<protein>
    <submittedName>
        <fullName evidence="6">RNA methyltransferase</fullName>
    </submittedName>
</protein>
<dbReference type="Gene3D" id="3.30.1330.30">
    <property type="match status" value="1"/>
</dbReference>
<dbReference type="GO" id="GO:0032259">
    <property type="term" value="P:methylation"/>
    <property type="evidence" value="ECO:0007669"/>
    <property type="project" value="UniProtKB-KW"/>
</dbReference>
<dbReference type="InterPro" id="IPR001537">
    <property type="entry name" value="SpoU_MeTrfase"/>
</dbReference>
<dbReference type="GO" id="GO:0006396">
    <property type="term" value="P:RNA processing"/>
    <property type="evidence" value="ECO:0007669"/>
    <property type="project" value="InterPro"/>
</dbReference>
<dbReference type="InterPro" id="IPR053888">
    <property type="entry name" value="MRM3-like_sub_bind"/>
</dbReference>
<dbReference type="OrthoDB" id="9785673at2"/>
<evidence type="ECO:0000259" key="4">
    <source>
        <dbReference type="Pfam" id="PF00588"/>
    </source>
</evidence>
<reference evidence="6 7" key="1">
    <citation type="submission" date="2019-05" db="EMBL/GenBank/DDBJ databases">
        <title>Draft Whole-Genome sequence of the green sulfur bacterium Chlorobaculum thiosulfatiphilum DSM 249.</title>
        <authorList>
            <person name="Meyer T.E."/>
            <person name="Kyndt J.A."/>
        </authorList>
    </citation>
    <scope>NUCLEOTIDE SEQUENCE [LARGE SCALE GENOMIC DNA]</scope>
    <source>
        <strain evidence="6 7">DSM 249</strain>
    </source>
</reference>
<dbReference type="PANTHER" id="PTHR43191:SF2">
    <property type="entry name" value="RRNA METHYLTRANSFERASE 3, MITOCHONDRIAL"/>
    <property type="match status" value="1"/>
</dbReference>
<keyword evidence="2 6" id="KW-0489">Methyltransferase</keyword>
<evidence type="ECO:0000313" key="7">
    <source>
        <dbReference type="Proteomes" id="UP000308271"/>
    </source>
</evidence>
<organism evidence="6 7">
    <name type="scientific">Chlorobaculum thiosulfatiphilum</name>
    <name type="common">Chlorobium limicola f.sp. thiosulfatophilum</name>
    <dbReference type="NCBI Taxonomy" id="115852"/>
    <lineage>
        <taxon>Bacteria</taxon>
        <taxon>Pseudomonadati</taxon>
        <taxon>Chlorobiota</taxon>
        <taxon>Chlorobiia</taxon>
        <taxon>Chlorobiales</taxon>
        <taxon>Chlorobiaceae</taxon>
        <taxon>Chlorobaculum</taxon>
    </lineage>
</organism>
<dbReference type="EMBL" id="VDCH01000018">
    <property type="protein sequence ID" value="TNJ38517.1"/>
    <property type="molecule type" value="Genomic_DNA"/>
</dbReference>
<comment type="similarity">
    <text evidence="1">Belongs to the class IV-like SAM-binding methyltransferase superfamily. RNA methyltransferase TrmH family.</text>
</comment>
<dbReference type="Gene3D" id="3.40.1280.10">
    <property type="match status" value="1"/>
</dbReference>
<keyword evidence="3 6" id="KW-0808">Transferase</keyword>
<dbReference type="Pfam" id="PF22435">
    <property type="entry name" value="MRM3-like_sub_bind"/>
    <property type="match status" value="1"/>
</dbReference>
<dbReference type="SUPFAM" id="SSF55315">
    <property type="entry name" value="L30e-like"/>
    <property type="match status" value="1"/>
</dbReference>
<dbReference type="InterPro" id="IPR051259">
    <property type="entry name" value="rRNA_Methyltransferase"/>
</dbReference>
<evidence type="ECO:0000256" key="1">
    <source>
        <dbReference type="ARBA" id="ARBA00007228"/>
    </source>
</evidence>
<evidence type="ECO:0000313" key="6">
    <source>
        <dbReference type="EMBL" id="TNJ38517.1"/>
    </source>
</evidence>
<dbReference type="RefSeq" id="WP_139457255.1">
    <property type="nucleotide sequence ID" value="NZ_VDCH01000018.1"/>
</dbReference>
<evidence type="ECO:0000256" key="2">
    <source>
        <dbReference type="ARBA" id="ARBA00022603"/>
    </source>
</evidence>
<dbReference type="GO" id="GO:0003723">
    <property type="term" value="F:RNA binding"/>
    <property type="evidence" value="ECO:0007669"/>
    <property type="project" value="InterPro"/>
</dbReference>
<dbReference type="InterPro" id="IPR029026">
    <property type="entry name" value="tRNA_m1G_MTases_N"/>
</dbReference>
<evidence type="ECO:0000259" key="5">
    <source>
        <dbReference type="Pfam" id="PF22435"/>
    </source>
</evidence>
<dbReference type="AlphaFoldDB" id="A0A5C4S5R3"/>
<dbReference type="GO" id="GO:0008173">
    <property type="term" value="F:RNA methyltransferase activity"/>
    <property type="evidence" value="ECO:0007669"/>
    <property type="project" value="InterPro"/>
</dbReference>
<feature type="domain" description="MRM3-like substrate binding" evidence="5">
    <location>
        <begin position="17"/>
        <end position="98"/>
    </location>
</feature>
<keyword evidence="7" id="KW-1185">Reference proteome</keyword>
<dbReference type="SUPFAM" id="SSF75217">
    <property type="entry name" value="alpha/beta knot"/>
    <property type="match status" value="1"/>
</dbReference>
<gene>
    <name evidence="6" type="ORF">FGF66_08680</name>
</gene>
<comment type="caution">
    <text evidence="6">The sequence shown here is derived from an EMBL/GenBank/DDBJ whole genome shotgun (WGS) entry which is preliminary data.</text>
</comment>
<dbReference type="InterPro" id="IPR029064">
    <property type="entry name" value="Ribosomal_eL30-like_sf"/>
</dbReference>
<dbReference type="Pfam" id="PF00588">
    <property type="entry name" value="SpoU_methylase"/>
    <property type="match status" value="1"/>
</dbReference>
<dbReference type="Proteomes" id="UP000308271">
    <property type="component" value="Unassembled WGS sequence"/>
</dbReference>
<dbReference type="InterPro" id="IPR029028">
    <property type="entry name" value="Alpha/beta_knot_MTases"/>
</dbReference>
<name>A0A5C4S5R3_CHLTI</name>
<sequence>MRSDSFPPLSKAMLGRLARLGQKKHRDSERLFLAEGLRTVTELLQSLPDPSMLYALVLDEKAAGQLDGLERFAGKTWLGGLDEFRRLAQTATPQGVCAAFRKPEGGEFRSASARSFVVALDDVQDPGNVGTIIRTAAWFGAEAVICGRGTADPFSAKAVRSSAGSIFALRLDTTPDLGKTLRRLQADGFTVAASALDGKDYRDFPAWPARRVLVIGNEANGISPEVLNLADRRLLIPHEGNRPAVESLNASVSAGILMAGMAMDNG</sequence>